<dbReference type="AlphaFoldDB" id="A0AAD6ZB16"/>
<comment type="caution">
    <text evidence="1">The sequence shown here is derived from an EMBL/GenBank/DDBJ whole genome shotgun (WGS) entry which is preliminary data.</text>
</comment>
<dbReference type="Proteomes" id="UP001218218">
    <property type="component" value="Unassembled WGS sequence"/>
</dbReference>
<gene>
    <name evidence="1" type="ORF">DFH08DRAFT_612918</name>
</gene>
<name>A0AAD6ZB16_9AGAR</name>
<evidence type="ECO:0000313" key="1">
    <source>
        <dbReference type="EMBL" id="KAJ7314727.1"/>
    </source>
</evidence>
<accession>A0AAD6ZB16</accession>
<organism evidence="1 2">
    <name type="scientific">Mycena albidolilacea</name>
    <dbReference type="NCBI Taxonomy" id="1033008"/>
    <lineage>
        <taxon>Eukaryota</taxon>
        <taxon>Fungi</taxon>
        <taxon>Dikarya</taxon>
        <taxon>Basidiomycota</taxon>
        <taxon>Agaricomycotina</taxon>
        <taxon>Agaricomycetes</taxon>
        <taxon>Agaricomycetidae</taxon>
        <taxon>Agaricales</taxon>
        <taxon>Marasmiineae</taxon>
        <taxon>Mycenaceae</taxon>
        <taxon>Mycena</taxon>
    </lineage>
</organism>
<keyword evidence="2" id="KW-1185">Reference proteome</keyword>
<reference evidence="1" key="1">
    <citation type="submission" date="2023-03" db="EMBL/GenBank/DDBJ databases">
        <title>Massive genome expansion in bonnet fungi (Mycena s.s.) driven by repeated elements and novel gene families across ecological guilds.</title>
        <authorList>
            <consortium name="Lawrence Berkeley National Laboratory"/>
            <person name="Harder C.B."/>
            <person name="Miyauchi S."/>
            <person name="Viragh M."/>
            <person name="Kuo A."/>
            <person name="Thoen E."/>
            <person name="Andreopoulos B."/>
            <person name="Lu D."/>
            <person name="Skrede I."/>
            <person name="Drula E."/>
            <person name="Henrissat B."/>
            <person name="Morin E."/>
            <person name="Kohler A."/>
            <person name="Barry K."/>
            <person name="LaButti K."/>
            <person name="Morin E."/>
            <person name="Salamov A."/>
            <person name="Lipzen A."/>
            <person name="Mereny Z."/>
            <person name="Hegedus B."/>
            <person name="Baldrian P."/>
            <person name="Stursova M."/>
            <person name="Weitz H."/>
            <person name="Taylor A."/>
            <person name="Grigoriev I.V."/>
            <person name="Nagy L.G."/>
            <person name="Martin F."/>
            <person name="Kauserud H."/>
        </authorList>
    </citation>
    <scope>NUCLEOTIDE SEQUENCE</scope>
    <source>
        <strain evidence="1">CBHHK002</strain>
    </source>
</reference>
<dbReference type="EMBL" id="JARIHO010000065">
    <property type="protein sequence ID" value="KAJ7314727.1"/>
    <property type="molecule type" value="Genomic_DNA"/>
</dbReference>
<feature type="non-terminal residue" evidence="1">
    <location>
        <position position="150"/>
    </location>
</feature>
<sequence length="150" mass="17056">KPQGRPKKKANRPGKYINWLTPFSWSAITAAQLKVGWHYTTIIKELQCSNYDFYQHLSVTTVREWVETVDRCTQWKPKVLVRVTRGSIPGHNKGGRRGILAPYPELVKEIMTQLAEIRGAGAPISLAIVRCVIIALIQTQAPEIFLQEFK</sequence>
<proteinExistence type="predicted"/>
<evidence type="ECO:0000313" key="2">
    <source>
        <dbReference type="Proteomes" id="UP001218218"/>
    </source>
</evidence>
<protein>
    <submittedName>
        <fullName evidence="1">Uncharacterized protein</fullName>
    </submittedName>
</protein>
<feature type="non-terminal residue" evidence="1">
    <location>
        <position position="1"/>
    </location>
</feature>